<feature type="compositionally biased region" description="Low complexity" evidence="1">
    <location>
        <begin position="24"/>
        <end position="37"/>
    </location>
</feature>
<name>A0AAV9ZBA6_9AGAR</name>
<protein>
    <submittedName>
        <fullName evidence="2">Uncharacterized protein</fullName>
    </submittedName>
</protein>
<evidence type="ECO:0000256" key="1">
    <source>
        <dbReference type="SAM" id="MobiDB-lite"/>
    </source>
</evidence>
<dbReference type="Proteomes" id="UP001362999">
    <property type="component" value="Unassembled WGS sequence"/>
</dbReference>
<sequence>MYTALRRAMGTLLRALVDYPGHVRPASSSTPSSPSGPRTRRKRNADAASEIATALRDVGQSLTTISSPEARSRAIRVMEEDNDFSDGEEPYVMRLFAKDSAVAQTYIASSKKSNRTNFIRSILENTEF</sequence>
<dbReference type="EMBL" id="JAWWNJ010000168">
    <property type="protein sequence ID" value="KAK6977451.1"/>
    <property type="molecule type" value="Genomic_DNA"/>
</dbReference>
<comment type="caution">
    <text evidence="2">The sequence shown here is derived from an EMBL/GenBank/DDBJ whole genome shotgun (WGS) entry which is preliminary data.</text>
</comment>
<evidence type="ECO:0000313" key="2">
    <source>
        <dbReference type="EMBL" id="KAK6977451.1"/>
    </source>
</evidence>
<organism evidence="2 3">
    <name type="scientific">Favolaschia claudopus</name>
    <dbReference type="NCBI Taxonomy" id="2862362"/>
    <lineage>
        <taxon>Eukaryota</taxon>
        <taxon>Fungi</taxon>
        <taxon>Dikarya</taxon>
        <taxon>Basidiomycota</taxon>
        <taxon>Agaricomycotina</taxon>
        <taxon>Agaricomycetes</taxon>
        <taxon>Agaricomycetidae</taxon>
        <taxon>Agaricales</taxon>
        <taxon>Marasmiineae</taxon>
        <taxon>Mycenaceae</taxon>
        <taxon>Favolaschia</taxon>
    </lineage>
</organism>
<proteinExistence type="predicted"/>
<dbReference type="AlphaFoldDB" id="A0AAV9ZBA6"/>
<gene>
    <name evidence="2" type="ORF">R3P38DRAFT_3237198</name>
</gene>
<reference evidence="2 3" key="1">
    <citation type="journal article" date="2024" name="J Genomics">
        <title>Draft genome sequencing and assembly of Favolaschia claudopus CIRM-BRFM 2984 isolated from oak limbs.</title>
        <authorList>
            <person name="Navarro D."/>
            <person name="Drula E."/>
            <person name="Chaduli D."/>
            <person name="Cazenave R."/>
            <person name="Ahrendt S."/>
            <person name="Wang J."/>
            <person name="Lipzen A."/>
            <person name="Daum C."/>
            <person name="Barry K."/>
            <person name="Grigoriev I.V."/>
            <person name="Favel A."/>
            <person name="Rosso M.N."/>
            <person name="Martin F."/>
        </authorList>
    </citation>
    <scope>NUCLEOTIDE SEQUENCE [LARGE SCALE GENOMIC DNA]</scope>
    <source>
        <strain evidence="2 3">CIRM-BRFM 2984</strain>
    </source>
</reference>
<accession>A0AAV9ZBA6</accession>
<keyword evidence="3" id="KW-1185">Reference proteome</keyword>
<feature type="region of interest" description="Disordered" evidence="1">
    <location>
        <begin position="21"/>
        <end position="47"/>
    </location>
</feature>
<evidence type="ECO:0000313" key="3">
    <source>
        <dbReference type="Proteomes" id="UP001362999"/>
    </source>
</evidence>